<dbReference type="AlphaFoldDB" id="A0A8S3TC88"/>
<dbReference type="InterPro" id="IPR036875">
    <property type="entry name" value="Znf_CCHC_sf"/>
</dbReference>
<evidence type="ECO:0000313" key="4">
    <source>
        <dbReference type="EMBL" id="CAG2231103.1"/>
    </source>
</evidence>
<proteinExistence type="predicted"/>
<keyword evidence="1" id="KW-0479">Metal-binding</keyword>
<sequence length="727" mass="83449">MSDSENSPFSLRRNLERGYESSDSEGSTFHPRFSMSSRYEFSDPPSYERAASPKVTIVTESMSKEWKPRIMKEIKVHGDEGNFMSVKEPIKQVSFSDECFPLLNLPSSPKREKYSFDRERPFVTERVRENFSSSKNEISTQTSISPEQHTNPQKSIEDAFVRKENMYSSTPYDYQMASNYPKVQTKIAQPIVTSSTCSTPSVFDKMPSDTCGINVPQAMPSVIQKNDRREISSALSNLDLFESSNNQIHSSSVEPQSRHDRYPNVQGTFPYMPTYDPQIVPSNFSERRGITQESFPGVMQYDQTYPRNDTVLPGQSVYSTQLPPAGGGSFRSPDMGVPYPYYPHVPISSANAPVSSVNMGPAFINQNQPNMNPYTPNIMNMPMVNNLPRQTQPMTLMQPQRPMGNIGPNINPQVYGVHQNMMAPQFYPNMMGPMQNNPPRVSRKQKEPPTFDGQNSDWVDYIIQFGKVATWNGWDPYESAQQLVMSLRGVAQRMVSELNPYQLNDFTFLKHMLSQRFNPLERETAHKYEFKNRKKRKDESVSDFGHALRRLASQAFPERDAISIEGSVIEQFIEGIGNSDFQSYTRLFCKPRTLEKAISFAIEYEAVKGPLDQIKKPYFSDEVTYHTYAIDKEDSKLQYEQNLNLKEQIKKTVKEELGIKENQNPPRKEQSNNKFRSGNRNFKKRTEIKCEYCGKTGHISSRCFRQKDDEMKNLKDEIARLWGNRIG</sequence>
<evidence type="ECO:0000256" key="1">
    <source>
        <dbReference type="PROSITE-ProRule" id="PRU00047"/>
    </source>
</evidence>
<keyword evidence="5" id="KW-1185">Reference proteome</keyword>
<feature type="compositionally biased region" description="Polar residues" evidence="2">
    <location>
        <begin position="130"/>
        <end position="154"/>
    </location>
</feature>
<dbReference type="SUPFAM" id="SSF57756">
    <property type="entry name" value="Retrovirus zinc finger-like domains"/>
    <property type="match status" value="1"/>
</dbReference>
<feature type="domain" description="CCHC-type" evidence="3">
    <location>
        <begin position="689"/>
        <end position="703"/>
    </location>
</feature>
<reference evidence="4" key="1">
    <citation type="submission" date="2021-03" db="EMBL/GenBank/DDBJ databases">
        <authorList>
            <person name="Bekaert M."/>
        </authorList>
    </citation>
    <scope>NUCLEOTIDE SEQUENCE</scope>
</reference>
<dbReference type="PANTHER" id="PTHR19963">
    <property type="entry name" value="CCHC-TYPE DOMAIN-CONTAINING PROTEIN"/>
    <property type="match status" value="1"/>
</dbReference>
<evidence type="ECO:0000256" key="2">
    <source>
        <dbReference type="SAM" id="MobiDB-lite"/>
    </source>
</evidence>
<feature type="region of interest" description="Disordered" evidence="2">
    <location>
        <begin position="129"/>
        <end position="154"/>
    </location>
</feature>
<dbReference type="PROSITE" id="PS50158">
    <property type="entry name" value="ZF_CCHC"/>
    <property type="match status" value="1"/>
</dbReference>
<dbReference type="EMBL" id="CAJPWZ010002131">
    <property type="protein sequence ID" value="CAG2231103.1"/>
    <property type="molecule type" value="Genomic_DNA"/>
</dbReference>
<accession>A0A8S3TC88</accession>
<feature type="region of interest" description="Disordered" evidence="2">
    <location>
        <begin position="1"/>
        <end position="48"/>
    </location>
</feature>
<keyword evidence="1" id="KW-0863">Zinc-finger</keyword>
<dbReference type="OrthoDB" id="8034362at2759"/>
<evidence type="ECO:0000259" key="3">
    <source>
        <dbReference type="PROSITE" id="PS50158"/>
    </source>
</evidence>
<dbReference type="Proteomes" id="UP000683360">
    <property type="component" value="Unassembled WGS sequence"/>
</dbReference>
<keyword evidence="1" id="KW-0862">Zinc</keyword>
<dbReference type="GO" id="GO:0003676">
    <property type="term" value="F:nucleic acid binding"/>
    <property type="evidence" value="ECO:0007669"/>
    <property type="project" value="InterPro"/>
</dbReference>
<comment type="caution">
    <text evidence="4">The sequence shown here is derived from an EMBL/GenBank/DDBJ whole genome shotgun (WGS) entry which is preliminary data.</text>
</comment>
<gene>
    <name evidence="4" type="ORF">MEDL_43915</name>
</gene>
<protein>
    <recommendedName>
        <fullName evidence="3">CCHC-type domain-containing protein</fullName>
    </recommendedName>
</protein>
<name>A0A8S3TC88_MYTED</name>
<dbReference type="InterPro" id="IPR001878">
    <property type="entry name" value="Znf_CCHC"/>
</dbReference>
<dbReference type="PANTHER" id="PTHR19963:SF30">
    <property type="entry name" value="ENDONUCLEASE_EXONUCLEASE_PHOSPHATASE DOMAIN-CONTAINING PROTEIN"/>
    <property type="match status" value="1"/>
</dbReference>
<evidence type="ECO:0000313" key="5">
    <source>
        <dbReference type="Proteomes" id="UP000683360"/>
    </source>
</evidence>
<organism evidence="4 5">
    <name type="scientific">Mytilus edulis</name>
    <name type="common">Blue mussel</name>
    <dbReference type="NCBI Taxonomy" id="6550"/>
    <lineage>
        <taxon>Eukaryota</taxon>
        <taxon>Metazoa</taxon>
        <taxon>Spiralia</taxon>
        <taxon>Lophotrochozoa</taxon>
        <taxon>Mollusca</taxon>
        <taxon>Bivalvia</taxon>
        <taxon>Autobranchia</taxon>
        <taxon>Pteriomorphia</taxon>
        <taxon>Mytilida</taxon>
        <taxon>Mytiloidea</taxon>
        <taxon>Mytilidae</taxon>
        <taxon>Mytilinae</taxon>
        <taxon>Mytilus</taxon>
    </lineage>
</organism>
<dbReference type="GO" id="GO:0008270">
    <property type="term" value="F:zinc ion binding"/>
    <property type="evidence" value="ECO:0007669"/>
    <property type="project" value="UniProtKB-KW"/>
</dbReference>